<gene>
    <name evidence="1" type="ORF">LTRI10_LOCUS20841</name>
</gene>
<dbReference type="Proteomes" id="UP001497516">
    <property type="component" value="Chromosome 3"/>
</dbReference>
<evidence type="ECO:0000313" key="1">
    <source>
        <dbReference type="EMBL" id="CAL1379313.1"/>
    </source>
</evidence>
<dbReference type="AlphaFoldDB" id="A0AAV2E0Y9"/>
<sequence length="113" mass="12107">MDAKSGGAVLEEECGSQLLDGRTHEYSTSKYHNFCEEAIKYVEEGTKSIHVYKVAMNALQEAAKKIFAVKSGVPPGGQDQMPATGKSGSAAALQSVVSSSYYTTLAIEVQDHF</sequence>
<keyword evidence="2" id="KW-1185">Reference proteome</keyword>
<evidence type="ECO:0000313" key="2">
    <source>
        <dbReference type="Proteomes" id="UP001497516"/>
    </source>
</evidence>
<protein>
    <submittedName>
        <fullName evidence="1">Uncharacterized protein</fullName>
    </submittedName>
</protein>
<dbReference type="EMBL" id="OZ034816">
    <property type="protein sequence ID" value="CAL1379313.1"/>
    <property type="molecule type" value="Genomic_DNA"/>
</dbReference>
<organism evidence="1 2">
    <name type="scientific">Linum trigynum</name>
    <dbReference type="NCBI Taxonomy" id="586398"/>
    <lineage>
        <taxon>Eukaryota</taxon>
        <taxon>Viridiplantae</taxon>
        <taxon>Streptophyta</taxon>
        <taxon>Embryophyta</taxon>
        <taxon>Tracheophyta</taxon>
        <taxon>Spermatophyta</taxon>
        <taxon>Magnoliopsida</taxon>
        <taxon>eudicotyledons</taxon>
        <taxon>Gunneridae</taxon>
        <taxon>Pentapetalae</taxon>
        <taxon>rosids</taxon>
        <taxon>fabids</taxon>
        <taxon>Malpighiales</taxon>
        <taxon>Linaceae</taxon>
        <taxon>Linum</taxon>
    </lineage>
</organism>
<reference evidence="1 2" key="1">
    <citation type="submission" date="2024-04" db="EMBL/GenBank/DDBJ databases">
        <authorList>
            <person name="Fracassetti M."/>
        </authorList>
    </citation>
    <scope>NUCLEOTIDE SEQUENCE [LARGE SCALE GENOMIC DNA]</scope>
</reference>
<accession>A0AAV2E0Y9</accession>
<proteinExistence type="predicted"/>
<name>A0AAV2E0Y9_9ROSI</name>